<dbReference type="OrthoDB" id="10503850at2759"/>
<dbReference type="AlphaFoldDB" id="A0A9C6WSK3"/>
<proteinExistence type="predicted"/>
<organism evidence="1 2">
    <name type="scientific">Frankliniella occidentalis</name>
    <name type="common">Western flower thrips</name>
    <name type="synonym">Euthrips occidentalis</name>
    <dbReference type="NCBI Taxonomy" id="133901"/>
    <lineage>
        <taxon>Eukaryota</taxon>
        <taxon>Metazoa</taxon>
        <taxon>Ecdysozoa</taxon>
        <taxon>Arthropoda</taxon>
        <taxon>Hexapoda</taxon>
        <taxon>Insecta</taxon>
        <taxon>Pterygota</taxon>
        <taxon>Neoptera</taxon>
        <taxon>Paraneoptera</taxon>
        <taxon>Thysanoptera</taxon>
        <taxon>Terebrantia</taxon>
        <taxon>Thripoidea</taxon>
        <taxon>Thripidae</taxon>
        <taxon>Frankliniella</taxon>
    </lineage>
</organism>
<gene>
    <name evidence="2" type="primary">LOC127750100</name>
</gene>
<sequence>MWYYKKHMQGHVLKEIAFRAPLDMETLLESAHNIGGKVLHQMASKPSVGCYAEAYSSLLAQLKEKESDAAWINLVKFLCGHFKLVISKEYFCMPSSLLNTSQKVIEDVLSDEETRNKLYSELEEICPNTPNLIISTFWCEFVHTFADELLIFICRSLREATDQDIPTINFDTEERQCILYVAGSICNGFKRFSYKYPGSKKWRNIQEAIQSKILEDKLPEELTEQEKKDRNWTEGQNRGGLLFIRGSAQRFFLSVAEVVASYEDKRTGSLPIEEIQKKIAGGAAKYDWDNIVGSCLDQDLSFSLMTGVVKSFISTYGKGVIQRRMNDANNNKVTVSMPTRLRAAPR</sequence>
<evidence type="ECO:0000313" key="2">
    <source>
        <dbReference type="RefSeq" id="XP_052126617.1"/>
    </source>
</evidence>
<dbReference type="RefSeq" id="XP_052126617.1">
    <property type="nucleotide sequence ID" value="XM_052270657.1"/>
</dbReference>
<reference evidence="2" key="1">
    <citation type="submission" date="2025-08" db="UniProtKB">
        <authorList>
            <consortium name="RefSeq"/>
        </authorList>
    </citation>
    <scope>IDENTIFICATION</scope>
    <source>
        <tissue evidence="2">Whole organism</tissue>
    </source>
</reference>
<dbReference type="GeneID" id="127750100"/>
<dbReference type="KEGG" id="foc:127750100"/>
<protein>
    <submittedName>
        <fullName evidence="2">Uncharacterized protein LOC127750100</fullName>
    </submittedName>
</protein>
<keyword evidence="1" id="KW-1185">Reference proteome</keyword>
<evidence type="ECO:0000313" key="1">
    <source>
        <dbReference type="Proteomes" id="UP000504606"/>
    </source>
</evidence>
<accession>A0A9C6WSK3</accession>
<name>A0A9C6WSK3_FRAOC</name>
<dbReference type="Proteomes" id="UP000504606">
    <property type="component" value="Unplaced"/>
</dbReference>